<dbReference type="EMBL" id="JAPUBN010000019">
    <property type="protein sequence ID" value="MCZ2722895.1"/>
    <property type="molecule type" value="Genomic_DNA"/>
</dbReference>
<reference evidence="2" key="1">
    <citation type="submission" date="2022-12" db="EMBL/GenBank/DDBJ databases">
        <title>Marinomonas 15G1-11 sp. nov, isolated from marine algae.</title>
        <authorList>
            <person name="Butt M."/>
            <person name="Choi D.G."/>
            <person name="Kim J.M."/>
            <person name="Lee J.K."/>
            <person name="Baek J.H."/>
            <person name="Jeon C.O."/>
        </authorList>
    </citation>
    <scope>NUCLEOTIDE SEQUENCE</scope>
    <source>
        <strain evidence="2">15G1-11</strain>
    </source>
</reference>
<protein>
    <recommendedName>
        <fullName evidence="4">MSHA biogenesis protein MshF</fullName>
    </recommendedName>
</protein>
<sequence>MIITLNQFSMSEVRQRGFVSLPILLLSFSIAGMTMIFYEKVSDSKKWQALQAPMVGENAVWTQFSVALLSQIDTSKAVLSSCNGFCPIDENTNWPYEFQINRDVKLFWNLETVDFLSTTPDEVVWYRACAYKHSSLLPKNLIDGQNLKNIHCWWLKERANQYNLMSHIHIQ</sequence>
<dbReference type="Proteomes" id="UP001149719">
    <property type="component" value="Unassembled WGS sequence"/>
</dbReference>
<accession>A0ABT4JXD8</accession>
<keyword evidence="3" id="KW-1185">Reference proteome</keyword>
<keyword evidence="1" id="KW-0472">Membrane</keyword>
<keyword evidence="1" id="KW-0812">Transmembrane</keyword>
<dbReference type="RefSeq" id="WP_269126899.1">
    <property type="nucleotide sequence ID" value="NZ_JAPUBN010000019.1"/>
</dbReference>
<keyword evidence="1" id="KW-1133">Transmembrane helix</keyword>
<organism evidence="2 3">
    <name type="scientific">Marinomonas phaeophyticola</name>
    <dbReference type="NCBI Taxonomy" id="3004091"/>
    <lineage>
        <taxon>Bacteria</taxon>
        <taxon>Pseudomonadati</taxon>
        <taxon>Pseudomonadota</taxon>
        <taxon>Gammaproteobacteria</taxon>
        <taxon>Oceanospirillales</taxon>
        <taxon>Oceanospirillaceae</taxon>
        <taxon>Marinomonas</taxon>
    </lineage>
</organism>
<feature type="transmembrane region" description="Helical" evidence="1">
    <location>
        <begin position="18"/>
        <end position="38"/>
    </location>
</feature>
<comment type="caution">
    <text evidence="2">The sequence shown here is derived from an EMBL/GenBank/DDBJ whole genome shotgun (WGS) entry which is preliminary data.</text>
</comment>
<evidence type="ECO:0008006" key="4">
    <source>
        <dbReference type="Google" id="ProtNLM"/>
    </source>
</evidence>
<evidence type="ECO:0000256" key="1">
    <source>
        <dbReference type="SAM" id="Phobius"/>
    </source>
</evidence>
<evidence type="ECO:0000313" key="2">
    <source>
        <dbReference type="EMBL" id="MCZ2722895.1"/>
    </source>
</evidence>
<gene>
    <name evidence="2" type="ORF">O1D97_15075</name>
</gene>
<proteinExistence type="predicted"/>
<name>A0ABT4JXD8_9GAMM</name>
<evidence type="ECO:0000313" key="3">
    <source>
        <dbReference type="Proteomes" id="UP001149719"/>
    </source>
</evidence>